<dbReference type="EMBL" id="CM042015">
    <property type="protein sequence ID" value="KAI3707934.1"/>
    <property type="molecule type" value="Genomic_DNA"/>
</dbReference>
<reference evidence="1 2" key="2">
    <citation type="journal article" date="2022" name="Mol. Ecol. Resour.">
        <title>The genomes of chicory, endive, great burdock and yacon provide insights into Asteraceae paleo-polyploidization history and plant inulin production.</title>
        <authorList>
            <person name="Fan W."/>
            <person name="Wang S."/>
            <person name="Wang H."/>
            <person name="Wang A."/>
            <person name="Jiang F."/>
            <person name="Liu H."/>
            <person name="Zhao H."/>
            <person name="Xu D."/>
            <person name="Zhang Y."/>
        </authorList>
    </citation>
    <scope>NUCLEOTIDE SEQUENCE [LARGE SCALE GENOMIC DNA]</scope>
    <source>
        <strain evidence="2">cv. Punajuju</strain>
        <tissue evidence="1">Leaves</tissue>
    </source>
</reference>
<name>A0ACB9AE92_CICIN</name>
<reference evidence="2" key="1">
    <citation type="journal article" date="2022" name="Mol. Ecol. Resour.">
        <title>The genomes of chicory, endive, great burdock and yacon provide insights into Asteraceae palaeo-polyploidization history and plant inulin production.</title>
        <authorList>
            <person name="Fan W."/>
            <person name="Wang S."/>
            <person name="Wang H."/>
            <person name="Wang A."/>
            <person name="Jiang F."/>
            <person name="Liu H."/>
            <person name="Zhao H."/>
            <person name="Xu D."/>
            <person name="Zhang Y."/>
        </authorList>
    </citation>
    <scope>NUCLEOTIDE SEQUENCE [LARGE SCALE GENOMIC DNA]</scope>
    <source>
        <strain evidence="2">cv. Punajuju</strain>
    </source>
</reference>
<evidence type="ECO:0000313" key="2">
    <source>
        <dbReference type="Proteomes" id="UP001055811"/>
    </source>
</evidence>
<proteinExistence type="predicted"/>
<organism evidence="1 2">
    <name type="scientific">Cichorium intybus</name>
    <name type="common">Chicory</name>
    <dbReference type="NCBI Taxonomy" id="13427"/>
    <lineage>
        <taxon>Eukaryota</taxon>
        <taxon>Viridiplantae</taxon>
        <taxon>Streptophyta</taxon>
        <taxon>Embryophyta</taxon>
        <taxon>Tracheophyta</taxon>
        <taxon>Spermatophyta</taxon>
        <taxon>Magnoliopsida</taxon>
        <taxon>eudicotyledons</taxon>
        <taxon>Gunneridae</taxon>
        <taxon>Pentapetalae</taxon>
        <taxon>asterids</taxon>
        <taxon>campanulids</taxon>
        <taxon>Asterales</taxon>
        <taxon>Asteraceae</taxon>
        <taxon>Cichorioideae</taxon>
        <taxon>Cichorieae</taxon>
        <taxon>Cichoriinae</taxon>
        <taxon>Cichorium</taxon>
    </lineage>
</organism>
<accession>A0ACB9AE92</accession>
<keyword evidence="2" id="KW-1185">Reference proteome</keyword>
<protein>
    <submittedName>
        <fullName evidence="1">Uncharacterized protein</fullName>
    </submittedName>
</protein>
<sequence>MAKQQSSSLFISSFLTPRCDTLLYLIALLSIFSLVLHHISLFAAVDSHFKGFDADEEVEFDDDSLLLQSSLSDVSPSSLSSPSFVSVTRARLLKNPNEKSSSTSKIPLFPRSYGAYSVSLSFGSPPQKLSFVMDTGSRQL</sequence>
<gene>
    <name evidence="1" type="ORF">L2E82_36873</name>
</gene>
<dbReference type="Proteomes" id="UP001055811">
    <property type="component" value="Linkage Group LG07"/>
</dbReference>
<evidence type="ECO:0000313" key="1">
    <source>
        <dbReference type="EMBL" id="KAI3707934.1"/>
    </source>
</evidence>
<comment type="caution">
    <text evidence="1">The sequence shown here is derived from an EMBL/GenBank/DDBJ whole genome shotgun (WGS) entry which is preliminary data.</text>
</comment>